<protein>
    <recommendedName>
        <fullName evidence="1">N-sulphoglucosamine sulphohydrolase C-terminal domain-containing protein</fullName>
    </recommendedName>
</protein>
<dbReference type="Proteomes" id="UP001321498">
    <property type="component" value="Chromosome"/>
</dbReference>
<name>A0ABM8GEP6_9MICO</name>
<dbReference type="Pfam" id="PF16347">
    <property type="entry name" value="SGSH_C"/>
    <property type="match status" value="1"/>
</dbReference>
<feature type="domain" description="N-sulphoglucosamine sulphohydrolase C-terminal" evidence="1">
    <location>
        <begin position="5"/>
        <end position="110"/>
    </location>
</feature>
<organism evidence="2 3">
    <name type="scientific">Naasia aerilata</name>
    <dbReference type="NCBI Taxonomy" id="1162966"/>
    <lineage>
        <taxon>Bacteria</taxon>
        <taxon>Bacillati</taxon>
        <taxon>Actinomycetota</taxon>
        <taxon>Actinomycetes</taxon>
        <taxon>Micrococcales</taxon>
        <taxon>Microbacteriaceae</taxon>
        <taxon>Naasia</taxon>
    </lineage>
</organism>
<gene>
    <name evidence="2" type="ORF">GCM10025866_27060</name>
</gene>
<proteinExistence type="predicted"/>
<dbReference type="PANTHER" id="PTHR46615:SF1">
    <property type="entry name" value="ARYLSULFATASE K"/>
    <property type="match status" value="1"/>
</dbReference>
<dbReference type="SUPFAM" id="SSF53649">
    <property type="entry name" value="Alkaline phosphatase-like"/>
    <property type="match status" value="1"/>
</dbReference>
<evidence type="ECO:0000313" key="2">
    <source>
        <dbReference type="EMBL" id="BDZ46797.1"/>
    </source>
</evidence>
<sequence length="157" mass="17895">MATPVSLIDLLPTVLDLLGVPDARRADLDGRSLLPVIAGEGADEPVFSEYHLEKVWAPCFMIRRGRWKYVYVHGHDRQLFDLQEDPNEWTDLSGRPEHAAIEAELHALLLDRFDPEALAARGAASIPRRVIVAEAMRRNDTHWDYTPVFDGTHRYVR</sequence>
<dbReference type="InterPro" id="IPR017850">
    <property type="entry name" value="Alkaline_phosphatase_core_sf"/>
</dbReference>
<dbReference type="PANTHER" id="PTHR46615">
    <property type="entry name" value="ARYLSULFATASE K"/>
    <property type="match status" value="1"/>
</dbReference>
<keyword evidence="3" id="KW-1185">Reference proteome</keyword>
<dbReference type="InterPro" id="IPR051849">
    <property type="entry name" value="GAG-degrading_sulfatase"/>
</dbReference>
<dbReference type="Gene3D" id="3.40.720.10">
    <property type="entry name" value="Alkaline Phosphatase, subunit A"/>
    <property type="match status" value="1"/>
</dbReference>
<accession>A0ABM8GEP6</accession>
<dbReference type="EMBL" id="AP027731">
    <property type="protein sequence ID" value="BDZ46797.1"/>
    <property type="molecule type" value="Genomic_DNA"/>
</dbReference>
<dbReference type="InterPro" id="IPR032506">
    <property type="entry name" value="SGSH_C"/>
</dbReference>
<reference evidence="3" key="1">
    <citation type="journal article" date="2019" name="Int. J. Syst. Evol. Microbiol.">
        <title>The Global Catalogue of Microorganisms (GCM) 10K type strain sequencing project: providing services to taxonomists for standard genome sequencing and annotation.</title>
        <authorList>
            <consortium name="The Broad Institute Genomics Platform"/>
            <consortium name="The Broad Institute Genome Sequencing Center for Infectious Disease"/>
            <person name="Wu L."/>
            <person name="Ma J."/>
        </authorList>
    </citation>
    <scope>NUCLEOTIDE SEQUENCE [LARGE SCALE GENOMIC DNA]</scope>
    <source>
        <strain evidence="3">NBRC 108725</strain>
    </source>
</reference>
<evidence type="ECO:0000259" key="1">
    <source>
        <dbReference type="Pfam" id="PF16347"/>
    </source>
</evidence>
<evidence type="ECO:0000313" key="3">
    <source>
        <dbReference type="Proteomes" id="UP001321498"/>
    </source>
</evidence>